<evidence type="ECO:0000259" key="6">
    <source>
        <dbReference type="PROSITE" id="PS50114"/>
    </source>
</evidence>
<feature type="compositionally biased region" description="Low complexity" evidence="5">
    <location>
        <begin position="191"/>
        <end position="204"/>
    </location>
</feature>
<feature type="compositionally biased region" description="Polar residues" evidence="5">
    <location>
        <begin position="523"/>
        <end position="538"/>
    </location>
</feature>
<dbReference type="Proteomes" id="UP000623467">
    <property type="component" value="Unassembled WGS sequence"/>
</dbReference>
<dbReference type="Gene3D" id="3.30.50.10">
    <property type="entry name" value="Erythroid Transcription Factor GATA-1, subunit A"/>
    <property type="match status" value="1"/>
</dbReference>
<evidence type="ECO:0000256" key="3">
    <source>
        <dbReference type="ARBA" id="ARBA00022833"/>
    </source>
</evidence>
<keyword evidence="8" id="KW-1185">Reference proteome</keyword>
<evidence type="ECO:0000313" key="7">
    <source>
        <dbReference type="EMBL" id="KAF7371076.1"/>
    </source>
</evidence>
<feature type="region of interest" description="Disordered" evidence="5">
    <location>
        <begin position="511"/>
        <end position="562"/>
    </location>
</feature>
<feature type="compositionally biased region" description="Pro residues" evidence="5">
    <location>
        <begin position="15"/>
        <end position="25"/>
    </location>
</feature>
<keyword evidence="2 4" id="KW-0863">Zinc-finger</keyword>
<evidence type="ECO:0000256" key="5">
    <source>
        <dbReference type="SAM" id="MobiDB-lite"/>
    </source>
</evidence>
<proteinExistence type="predicted"/>
<keyword evidence="3" id="KW-0862">Zinc</keyword>
<protein>
    <submittedName>
        <fullName evidence="7">GATA-type domain-containing protein</fullName>
    </submittedName>
</protein>
<feature type="compositionally biased region" description="Low complexity" evidence="5">
    <location>
        <begin position="325"/>
        <end position="337"/>
    </location>
</feature>
<feature type="compositionally biased region" description="Pro residues" evidence="5">
    <location>
        <begin position="114"/>
        <end position="123"/>
    </location>
</feature>
<dbReference type="Pfam" id="PF00320">
    <property type="entry name" value="GATA"/>
    <property type="match status" value="1"/>
</dbReference>
<accession>A0A8H6Z779</accession>
<organism evidence="7 8">
    <name type="scientific">Mycena sanguinolenta</name>
    <dbReference type="NCBI Taxonomy" id="230812"/>
    <lineage>
        <taxon>Eukaryota</taxon>
        <taxon>Fungi</taxon>
        <taxon>Dikarya</taxon>
        <taxon>Basidiomycota</taxon>
        <taxon>Agaricomycotina</taxon>
        <taxon>Agaricomycetes</taxon>
        <taxon>Agaricomycetidae</taxon>
        <taxon>Agaricales</taxon>
        <taxon>Marasmiineae</taxon>
        <taxon>Mycenaceae</taxon>
        <taxon>Mycena</taxon>
    </lineage>
</organism>
<evidence type="ECO:0000313" key="8">
    <source>
        <dbReference type="Proteomes" id="UP000623467"/>
    </source>
</evidence>
<feature type="region of interest" description="Disordered" evidence="5">
    <location>
        <begin position="12"/>
        <end position="252"/>
    </location>
</feature>
<dbReference type="AlphaFoldDB" id="A0A8H6Z779"/>
<feature type="compositionally biased region" description="Acidic residues" evidence="5">
    <location>
        <begin position="543"/>
        <end position="552"/>
    </location>
</feature>
<feature type="compositionally biased region" description="Low complexity" evidence="5">
    <location>
        <begin position="443"/>
        <end position="458"/>
    </location>
</feature>
<sequence>MASDGRYMYYQYPYATPPSYEPPRPIRSDSGSSSSQPPHSPAQQPQHHSSQPQFTHSHRPQPSYPAPPQQQQQYAPSPTYVSPAAATPPQQWAQSSWGQQPYSPPVDTQQFNSVPPPPPPVRPPSNEQRVWTHPSYAPPPPPPPLGYSPPPSVRPRSDERIYAPPPLPPPDSPNPRQSHGHGYSHPPPQPSYRQSQSHQSQPHQSHPHPSPPQRSSRRRDSTPSPAPAPAAVPNPTPEPVAYSPYSPPTANPIDFNKLVHSYHTIMEVGKTFNAPRGADGAVNRMLEEAFYAAQVLENANSGNSHPNQQHQNQSRSLPPATLVRASPVAAQQPSSAQHRLHRMHSASTVSSGSDPGSARAPSYSVPLPARSSPGPSANASTSASTNFRAKDLSPREGKAKIKITSPSNGKGTLGPHGHGSAELPIVLSSPSKPKLEKLEDSGHAPAGADSSASGSNSGRTHVQENTHHSGTAQKCLGCGATATPEWRRGPLGPRTLCNACGLVYAKLVKKRMREDPRGAGGARTTSSNAYPSSRTGQNLREESESDEDDEEQSYDHTHMPGR</sequence>
<keyword evidence="1" id="KW-0479">Metal-binding</keyword>
<comment type="caution">
    <text evidence="7">The sequence shown here is derived from an EMBL/GenBank/DDBJ whole genome shotgun (WGS) entry which is preliminary data.</text>
</comment>
<dbReference type="EMBL" id="JACAZH010000004">
    <property type="protein sequence ID" value="KAF7371076.1"/>
    <property type="molecule type" value="Genomic_DNA"/>
</dbReference>
<evidence type="ECO:0000256" key="2">
    <source>
        <dbReference type="ARBA" id="ARBA00022771"/>
    </source>
</evidence>
<dbReference type="CDD" id="cd00202">
    <property type="entry name" value="ZnF_GATA"/>
    <property type="match status" value="1"/>
</dbReference>
<feature type="compositionally biased region" description="Pro residues" evidence="5">
    <location>
        <begin position="136"/>
        <end position="153"/>
    </location>
</feature>
<dbReference type="InterPro" id="IPR051140">
    <property type="entry name" value="GATA_TF"/>
</dbReference>
<evidence type="ECO:0000256" key="4">
    <source>
        <dbReference type="PROSITE-ProRule" id="PRU00094"/>
    </source>
</evidence>
<dbReference type="GO" id="GO:0006355">
    <property type="term" value="P:regulation of DNA-templated transcription"/>
    <property type="evidence" value="ECO:0007669"/>
    <property type="project" value="InterPro"/>
</dbReference>
<feature type="compositionally biased region" description="Basic and acidic residues" evidence="5">
    <location>
        <begin position="388"/>
        <end position="399"/>
    </location>
</feature>
<feature type="compositionally biased region" description="Polar residues" evidence="5">
    <location>
        <begin position="345"/>
        <end position="354"/>
    </location>
</feature>
<dbReference type="SMART" id="SM00401">
    <property type="entry name" value="ZnF_GATA"/>
    <property type="match status" value="1"/>
</dbReference>
<evidence type="ECO:0000256" key="1">
    <source>
        <dbReference type="ARBA" id="ARBA00022723"/>
    </source>
</evidence>
<feature type="region of interest" description="Disordered" evidence="5">
    <location>
        <begin position="325"/>
        <end position="492"/>
    </location>
</feature>
<reference evidence="7" key="1">
    <citation type="submission" date="2020-05" db="EMBL/GenBank/DDBJ databases">
        <title>Mycena genomes resolve the evolution of fungal bioluminescence.</title>
        <authorList>
            <person name="Tsai I.J."/>
        </authorList>
    </citation>
    <scope>NUCLEOTIDE SEQUENCE</scope>
    <source>
        <strain evidence="7">160909Yilan</strain>
    </source>
</reference>
<dbReference type="InterPro" id="IPR000679">
    <property type="entry name" value="Znf_GATA"/>
</dbReference>
<feature type="compositionally biased region" description="Low complexity" evidence="5">
    <location>
        <begin position="28"/>
        <end position="55"/>
    </location>
</feature>
<dbReference type="InterPro" id="IPR013088">
    <property type="entry name" value="Znf_NHR/GATA"/>
</dbReference>
<feature type="domain" description="GATA-type" evidence="6">
    <location>
        <begin position="469"/>
        <end position="523"/>
    </location>
</feature>
<dbReference type="GO" id="GO:0043565">
    <property type="term" value="F:sequence-specific DNA binding"/>
    <property type="evidence" value="ECO:0007669"/>
    <property type="project" value="InterPro"/>
</dbReference>
<feature type="compositionally biased region" description="Basic and acidic residues" evidence="5">
    <location>
        <begin position="553"/>
        <end position="562"/>
    </location>
</feature>
<feature type="compositionally biased region" description="Low complexity" evidence="5">
    <location>
        <begin position="69"/>
        <end position="96"/>
    </location>
</feature>
<feature type="compositionally biased region" description="Low complexity" evidence="5">
    <location>
        <begin position="371"/>
        <end position="386"/>
    </location>
</feature>
<dbReference type="PANTHER" id="PTHR45658:SF18">
    <property type="entry name" value="PROTEIN GAT2"/>
    <property type="match status" value="1"/>
</dbReference>
<dbReference type="GO" id="GO:0008270">
    <property type="term" value="F:zinc ion binding"/>
    <property type="evidence" value="ECO:0007669"/>
    <property type="project" value="UniProtKB-KW"/>
</dbReference>
<dbReference type="PANTHER" id="PTHR45658">
    <property type="entry name" value="GATA TRANSCRIPTION FACTOR"/>
    <property type="match status" value="1"/>
</dbReference>
<dbReference type="OrthoDB" id="2162994at2759"/>
<name>A0A8H6Z779_9AGAR</name>
<dbReference type="PROSITE" id="PS50114">
    <property type="entry name" value="GATA_ZN_FINGER_2"/>
    <property type="match status" value="1"/>
</dbReference>
<gene>
    <name evidence="7" type="ORF">MSAN_00742000</name>
</gene>
<feature type="compositionally biased region" description="Pro residues" evidence="5">
    <location>
        <begin position="224"/>
        <end position="238"/>
    </location>
</feature>
<feature type="compositionally biased region" description="Pro residues" evidence="5">
    <location>
        <begin position="163"/>
        <end position="173"/>
    </location>
</feature>
<feature type="compositionally biased region" description="Basic and acidic residues" evidence="5">
    <location>
        <begin position="433"/>
        <end position="442"/>
    </location>
</feature>
<feature type="compositionally biased region" description="Polar residues" evidence="5">
    <location>
        <begin position="97"/>
        <end position="113"/>
    </location>
</feature>
<dbReference type="SUPFAM" id="SSF57716">
    <property type="entry name" value="Glucocorticoid receptor-like (DNA-binding domain)"/>
    <property type="match status" value="1"/>
</dbReference>